<sequence>MTQGLHRNILRAITIFIGSYFVVLAIWILLKEPYGIVLLDITSNLVGILTHAAYVDVHRENGMFTVVFGSLKQRERAVAVSIDAFTYNVPVTLAIVAALLPFIRNKARAILMSVAFLVSMHAIYALVLEMLSFTIEGHAVIQALNKYLFLFMHRIMTRCEPFMLGLYLFSIHIYLRPPNKSA</sequence>
<keyword evidence="1" id="KW-0472">Membrane</keyword>
<feature type="transmembrane region" description="Helical" evidence="1">
    <location>
        <begin position="78"/>
        <end position="103"/>
    </location>
</feature>
<accession>A0ABR5SL56</accession>
<feature type="transmembrane region" description="Helical" evidence="1">
    <location>
        <begin position="12"/>
        <end position="30"/>
    </location>
</feature>
<name>A0ABR5SL56_9BACT</name>
<feature type="transmembrane region" description="Helical" evidence="1">
    <location>
        <begin position="36"/>
        <end position="57"/>
    </location>
</feature>
<gene>
    <name evidence="2" type="ORF">ASN18_0274</name>
</gene>
<reference evidence="2 3" key="1">
    <citation type="submission" date="2015-11" db="EMBL/GenBank/DDBJ databases">
        <authorList>
            <person name="Lin W."/>
        </authorList>
    </citation>
    <scope>NUCLEOTIDE SEQUENCE [LARGE SCALE GENOMIC DNA]</scope>
    <source>
        <strain evidence="2 3">HCH-1</strain>
    </source>
</reference>
<comment type="caution">
    <text evidence="2">The sequence shown here is derived from an EMBL/GenBank/DDBJ whole genome shotgun (WGS) entry which is preliminary data.</text>
</comment>
<protein>
    <recommendedName>
        <fullName evidence="4">Exosortase K</fullName>
    </recommendedName>
</protein>
<keyword evidence="3" id="KW-1185">Reference proteome</keyword>
<organism evidence="2 3">
    <name type="scientific">Candidatus Magnetominusculus xianensis</name>
    <dbReference type="NCBI Taxonomy" id="1748249"/>
    <lineage>
        <taxon>Bacteria</taxon>
        <taxon>Pseudomonadati</taxon>
        <taxon>Nitrospirota</taxon>
        <taxon>Nitrospiria</taxon>
        <taxon>Nitrospirales</taxon>
        <taxon>Nitrospiraceae</taxon>
        <taxon>Candidatus Magnetominusculus</taxon>
    </lineage>
</organism>
<keyword evidence="1" id="KW-0812">Transmembrane</keyword>
<proteinExistence type="predicted"/>
<dbReference type="EMBL" id="LNQR01000007">
    <property type="protein sequence ID" value="KWT94229.1"/>
    <property type="molecule type" value="Genomic_DNA"/>
</dbReference>
<evidence type="ECO:0008006" key="4">
    <source>
        <dbReference type="Google" id="ProtNLM"/>
    </source>
</evidence>
<dbReference type="Proteomes" id="UP000060487">
    <property type="component" value="Unassembled WGS sequence"/>
</dbReference>
<keyword evidence="1" id="KW-1133">Transmembrane helix</keyword>
<evidence type="ECO:0000313" key="2">
    <source>
        <dbReference type="EMBL" id="KWT94229.1"/>
    </source>
</evidence>
<feature type="transmembrane region" description="Helical" evidence="1">
    <location>
        <begin position="109"/>
        <end position="134"/>
    </location>
</feature>
<evidence type="ECO:0000256" key="1">
    <source>
        <dbReference type="SAM" id="Phobius"/>
    </source>
</evidence>
<evidence type="ECO:0000313" key="3">
    <source>
        <dbReference type="Proteomes" id="UP000060487"/>
    </source>
</evidence>